<sequence>MPLPHGVRRAFRLARRRPPIEQEIDDEVAFHLEMRAAELAARGLTPDDALAEARRRFGDTHHWSVAMSAVDRERVAERGRTEWLTDLRQDLRYGVRALRRTPLFSLLAVVTLALGIGANAAVFGVLKSVLLDALPYADAGRLVRVYARMLDGSMDHAPISAGEITDLRERQRSFSRVASFESQTRDVILEGETGPVVMKMNYTEPALFPTLGVNVARGRVLRDEDAAPDTAFNVVLTHAAWQRLFGGDPRILERPVRINGIPRTVVGVLPRGFVGPVAEADVYFPMRLDAYMRTPMDARRRMNHGLVGRLKPGVTADAANRDVAAIGAALAREYPQFHSKVAVWSTPLRDDMVGDTRTPLLVLMASAGLVLLITCANLAGALLSRTISRRKEFAVRTALGAGRGRLVRQLFTESTLLSLAGGAAGLALASAGLALLRRIAPHVLPAYAELSLDPGAVMVTAAVAVAVGLAFGIAPAVAAGRSNVQGTLRDETRGTSESRRTRTLRGLLVAGQIALCVSLLTGAGLLARTLWAITTRPLGLDPDRVLAVAVQLPRAGFASLDARARFFQQYEERLRALPGVVAAAASGQVPTGIQGRTGIWVDGVRPANEQSVFLLSEVSDDYFRTLRVPLIAGRTFGPEDRPDGATISIIVSERIARQYWPNGGAAGASVRLGPEPDAPRGTVVGVVGDVRNDPAQPEPEGILYMSVRQMPWNGPVFLMRTAGDPLALLTPARRALADIDPRLPLHDPITLRTRLADSLSGKRLPVVLITAFGALALLLASVGVYAMFAAMTAAREKEFGVRVALGSSRARIATLVLRQGGVWMVLGLAGGAVGVVAVSRAVRQLLYGVSPFDPATLAGAALVLLACGAAALLVPVRRATRADPISALR</sequence>
<evidence type="ECO:0000256" key="6">
    <source>
        <dbReference type="ARBA" id="ARBA00038076"/>
    </source>
</evidence>
<evidence type="ECO:0000259" key="8">
    <source>
        <dbReference type="Pfam" id="PF02687"/>
    </source>
</evidence>
<evidence type="ECO:0000256" key="4">
    <source>
        <dbReference type="ARBA" id="ARBA00022989"/>
    </source>
</evidence>
<dbReference type="AlphaFoldDB" id="W0RE65"/>
<dbReference type="GO" id="GO:0022857">
    <property type="term" value="F:transmembrane transporter activity"/>
    <property type="evidence" value="ECO:0007669"/>
    <property type="project" value="TreeGrafter"/>
</dbReference>
<dbReference type="Proteomes" id="UP000019151">
    <property type="component" value="Chromosome"/>
</dbReference>
<proteinExistence type="inferred from homology"/>
<dbReference type="RefSeq" id="WP_025410148.1">
    <property type="nucleotide sequence ID" value="NZ_CP007128.1"/>
</dbReference>
<protein>
    <submittedName>
        <fullName evidence="10">Permease</fullName>
    </submittedName>
</protein>
<dbReference type="STRING" id="861299.J421_1083"/>
<accession>W0RE65</accession>
<dbReference type="InterPro" id="IPR050250">
    <property type="entry name" value="Macrolide_Exporter_MacB"/>
</dbReference>
<evidence type="ECO:0000256" key="7">
    <source>
        <dbReference type="SAM" id="Phobius"/>
    </source>
</evidence>
<feature type="domain" description="ABC3 transporter permease C-terminal" evidence="8">
    <location>
        <begin position="367"/>
        <end position="483"/>
    </location>
</feature>
<dbReference type="InterPro" id="IPR047928">
    <property type="entry name" value="Perm_prefix_1"/>
</dbReference>
<dbReference type="EMBL" id="CP007128">
    <property type="protein sequence ID" value="AHG88620.1"/>
    <property type="molecule type" value="Genomic_DNA"/>
</dbReference>
<dbReference type="eggNOG" id="COG0577">
    <property type="taxonomic scope" value="Bacteria"/>
</dbReference>
<dbReference type="Pfam" id="PF02687">
    <property type="entry name" value="FtsX"/>
    <property type="match status" value="2"/>
</dbReference>
<feature type="domain" description="MacB-like periplasmic core" evidence="9">
    <location>
        <begin position="105"/>
        <end position="325"/>
    </location>
</feature>
<feature type="domain" description="MacB-like periplasmic core" evidence="9">
    <location>
        <begin position="513"/>
        <end position="709"/>
    </location>
</feature>
<evidence type="ECO:0000313" key="11">
    <source>
        <dbReference type="Proteomes" id="UP000019151"/>
    </source>
</evidence>
<keyword evidence="3 7" id="KW-0812">Transmembrane</keyword>
<keyword evidence="5 7" id="KW-0472">Membrane</keyword>
<dbReference type="InterPro" id="IPR017800">
    <property type="entry name" value="ADOP"/>
</dbReference>
<feature type="transmembrane region" description="Helical" evidence="7">
    <location>
        <begin position="456"/>
        <end position="479"/>
    </location>
</feature>
<feature type="transmembrane region" description="Helical" evidence="7">
    <location>
        <begin position="815"/>
        <end position="837"/>
    </location>
</feature>
<keyword evidence="2" id="KW-1003">Cell membrane</keyword>
<dbReference type="KEGG" id="gba:J421_1083"/>
<dbReference type="GO" id="GO:0005886">
    <property type="term" value="C:plasma membrane"/>
    <property type="evidence" value="ECO:0007669"/>
    <property type="project" value="UniProtKB-SubCell"/>
</dbReference>
<dbReference type="PANTHER" id="PTHR30572:SF4">
    <property type="entry name" value="ABC TRANSPORTER PERMEASE YTRF"/>
    <property type="match status" value="1"/>
</dbReference>
<evidence type="ECO:0000256" key="2">
    <source>
        <dbReference type="ARBA" id="ARBA00022475"/>
    </source>
</evidence>
<evidence type="ECO:0000313" key="10">
    <source>
        <dbReference type="EMBL" id="AHG88620.1"/>
    </source>
</evidence>
<feature type="transmembrane region" description="Helical" evidence="7">
    <location>
        <begin position="507"/>
        <end position="531"/>
    </location>
</feature>
<feature type="transmembrane region" description="Helical" evidence="7">
    <location>
        <begin position="415"/>
        <end position="436"/>
    </location>
</feature>
<feature type="transmembrane region" description="Helical" evidence="7">
    <location>
        <begin position="360"/>
        <end position="383"/>
    </location>
</feature>
<evidence type="ECO:0000256" key="3">
    <source>
        <dbReference type="ARBA" id="ARBA00022692"/>
    </source>
</evidence>
<dbReference type="NCBIfam" id="TIGR03434">
    <property type="entry name" value="ADOP"/>
    <property type="match status" value="1"/>
</dbReference>
<organism evidence="10 11">
    <name type="scientific">Gemmatirosa kalamazoonensis</name>
    <dbReference type="NCBI Taxonomy" id="861299"/>
    <lineage>
        <taxon>Bacteria</taxon>
        <taxon>Pseudomonadati</taxon>
        <taxon>Gemmatimonadota</taxon>
        <taxon>Gemmatimonadia</taxon>
        <taxon>Gemmatimonadales</taxon>
        <taxon>Gemmatimonadaceae</taxon>
        <taxon>Gemmatirosa</taxon>
    </lineage>
</organism>
<feature type="transmembrane region" description="Helical" evidence="7">
    <location>
        <begin position="766"/>
        <end position="794"/>
    </location>
</feature>
<dbReference type="Pfam" id="PF12704">
    <property type="entry name" value="MacB_PCD"/>
    <property type="match status" value="2"/>
</dbReference>
<feature type="domain" description="ABC3 transporter permease C-terminal" evidence="8">
    <location>
        <begin position="771"/>
        <end position="884"/>
    </location>
</feature>
<comment type="subcellular location">
    <subcellularLocation>
        <location evidence="1">Cell membrane</location>
        <topology evidence="1">Multi-pass membrane protein</topology>
    </subcellularLocation>
</comment>
<feature type="transmembrane region" description="Helical" evidence="7">
    <location>
        <begin position="857"/>
        <end position="876"/>
    </location>
</feature>
<dbReference type="NCBIfam" id="NF038403">
    <property type="entry name" value="perm_prefix_1"/>
    <property type="match status" value="1"/>
</dbReference>
<dbReference type="InterPro" id="IPR003838">
    <property type="entry name" value="ABC3_permease_C"/>
</dbReference>
<keyword evidence="4 7" id="KW-1133">Transmembrane helix</keyword>
<name>W0RE65_9BACT</name>
<dbReference type="InParanoid" id="W0RE65"/>
<gene>
    <name evidence="10" type="ORF">J421_1083</name>
</gene>
<evidence type="ECO:0000256" key="5">
    <source>
        <dbReference type="ARBA" id="ARBA00023136"/>
    </source>
</evidence>
<comment type="similarity">
    <text evidence="6">Belongs to the ABC-4 integral membrane protein family.</text>
</comment>
<evidence type="ECO:0000259" key="9">
    <source>
        <dbReference type="Pfam" id="PF12704"/>
    </source>
</evidence>
<evidence type="ECO:0000256" key="1">
    <source>
        <dbReference type="ARBA" id="ARBA00004651"/>
    </source>
</evidence>
<dbReference type="HOGENOM" id="CLU_009433_1_0_0"/>
<keyword evidence="11" id="KW-1185">Reference proteome</keyword>
<feature type="transmembrane region" description="Helical" evidence="7">
    <location>
        <begin position="103"/>
        <end position="126"/>
    </location>
</feature>
<reference evidence="10 11" key="1">
    <citation type="journal article" date="2014" name="Genome Announc.">
        <title>Genome Sequence and Methylome of Soil Bacterium Gemmatirosa kalamazoonensis KBS708T, a Member of the Rarely Cultivated Gemmatimonadetes Phylum.</title>
        <authorList>
            <person name="Debruyn J.M."/>
            <person name="Radosevich M."/>
            <person name="Wommack K.E."/>
            <person name="Polson S.W."/>
            <person name="Hauser L.J."/>
            <person name="Fawaz M.N."/>
            <person name="Korlach J."/>
            <person name="Tsai Y.C."/>
        </authorList>
    </citation>
    <scope>NUCLEOTIDE SEQUENCE [LARGE SCALE GENOMIC DNA]</scope>
    <source>
        <strain evidence="10 11">KBS708</strain>
    </source>
</reference>
<dbReference type="PANTHER" id="PTHR30572">
    <property type="entry name" value="MEMBRANE COMPONENT OF TRANSPORTER-RELATED"/>
    <property type="match status" value="1"/>
</dbReference>
<dbReference type="InterPro" id="IPR025857">
    <property type="entry name" value="MacB_PCD"/>
</dbReference>
<dbReference type="OrthoDB" id="5933722at2"/>